<evidence type="ECO:0000256" key="1">
    <source>
        <dbReference type="SAM" id="Phobius"/>
    </source>
</evidence>
<sequence>MSIERSYLFFSNTMSTLLLVVDIIRVESRTFLRRNFFNLGSILTLSAIPRNCYCFFLALLPFLCSVPLFLTGFTDSARWLSSDTVYLNISKEKNSGQN</sequence>
<accession>A0A2P2R487</accession>
<keyword evidence="1" id="KW-1133">Transmembrane helix</keyword>
<keyword evidence="1" id="KW-0812">Transmembrane</keyword>
<evidence type="ECO:0000313" key="2">
    <source>
        <dbReference type="EMBL" id="MBX74011.1"/>
    </source>
</evidence>
<dbReference type="AlphaFoldDB" id="A0A2P2R487"/>
<feature type="transmembrane region" description="Helical" evidence="1">
    <location>
        <begin position="52"/>
        <end position="73"/>
    </location>
</feature>
<name>A0A2P2R487_RHIMU</name>
<protein>
    <submittedName>
        <fullName evidence="2">Uncharacterized protein</fullName>
    </submittedName>
</protein>
<reference evidence="2" key="1">
    <citation type="submission" date="2018-02" db="EMBL/GenBank/DDBJ databases">
        <title>Rhizophora mucronata_Transcriptome.</title>
        <authorList>
            <person name="Meera S.P."/>
            <person name="Sreeshan A."/>
            <person name="Augustine A."/>
        </authorList>
    </citation>
    <scope>NUCLEOTIDE SEQUENCE</scope>
    <source>
        <tissue evidence="2">Leaf</tissue>
    </source>
</reference>
<proteinExistence type="predicted"/>
<dbReference type="EMBL" id="GGEC01093527">
    <property type="protein sequence ID" value="MBX74011.1"/>
    <property type="molecule type" value="Transcribed_RNA"/>
</dbReference>
<keyword evidence="1" id="KW-0472">Membrane</keyword>
<organism evidence="2">
    <name type="scientific">Rhizophora mucronata</name>
    <name type="common">Asiatic mangrove</name>
    <dbReference type="NCBI Taxonomy" id="61149"/>
    <lineage>
        <taxon>Eukaryota</taxon>
        <taxon>Viridiplantae</taxon>
        <taxon>Streptophyta</taxon>
        <taxon>Embryophyta</taxon>
        <taxon>Tracheophyta</taxon>
        <taxon>Spermatophyta</taxon>
        <taxon>Magnoliopsida</taxon>
        <taxon>eudicotyledons</taxon>
        <taxon>Gunneridae</taxon>
        <taxon>Pentapetalae</taxon>
        <taxon>rosids</taxon>
        <taxon>fabids</taxon>
        <taxon>Malpighiales</taxon>
        <taxon>Rhizophoraceae</taxon>
        <taxon>Rhizophora</taxon>
    </lineage>
</organism>